<feature type="transmembrane region" description="Helical" evidence="7">
    <location>
        <begin position="170"/>
        <end position="189"/>
    </location>
</feature>
<sequence>MWSYKGKKKLVRKILLTIITAVISLFFAFPMILTVTNSFMTENEINSNYSMIALNNDTNDKEQKILNDNSYVKLRIIPDMVTLKQYYNVLIKQVKFLLMFWNSVKIALCVISGQVIVASMAAYAFSKMEFPGRNKLFLIYIIVMLMPFQVTLLPNYIISDIFHLIDKHESIIFPGVFSAFGVFLLRQFMMDIPKEYIEAAMIDGANHFYIFIKIIVPLSVNAIAALTILVFIDNWNLVEQPLILLKDQLKEPLSLYLSQINFNEKGIAFAASMIYMIPALLIFLYAESHLVEGIKNSGIKG</sequence>
<dbReference type="PANTHER" id="PTHR43744">
    <property type="entry name" value="ABC TRANSPORTER PERMEASE PROTEIN MG189-RELATED-RELATED"/>
    <property type="match status" value="1"/>
</dbReference>
<dbReference type="PANTHER" id="PTHR43744:SF8">
    <property type="entry name" value="SN-GLYCEROL-3-PHOSPHATE TRANSPORT SYSTEM PERMEASE PROTEIN UGPE"/>
    <property type="match status" value="1"/>
</dbReference>
<dbReference type="Proteomes" id="UP000563151">
    <property type="component" value="Unassembled WGS sequence"/>
</dbReference>
<feature type="transmembrane region" description="Helical" evidence="7">
    <location>
        <begin position="104"/>
        <end position="125"/>
    </location>
</feature>
<dbReference type="GO" id="GO:0005886">
    <property type="term" value="C:plasma membrane"/>
    <property type="evidence" value="ECO:0007669"/>
    <property type="project" value="UniProtKB-SubCell"/>
</dbReference>
<dbReference type="EMBL" id="JAAZWO010000051">
    <property type="protein sequence ID" value="MBC2400139.1"/>
    <property type="molecule type" value="Genomic_DNA"/>
</dbReference>
<keyword evidence="6 7" id="KW-0472">Membrane</keyword>
<evidence type="ECO:0000256" key="4">
    <source>
        <dbReference type="ARBA" id="ARBA00022692"/>
    </source>
</evidence>
<comment type="subcellular location">
    <subcellularLocation>
        <location evidence="1 7">Cell membrane</location>
        <topology evidence="1 7">Multi-pass membrane protein</topology>
    </subcellularLocation>
</comment>
<dbReference type="AlphaFoldDB" id="A0A923EEM5"/>
<dbReference type="RefSeq" id="WP_035150533.1">
    <property type="nucleotide sequence ID" value="NZ_JAAZWO010000051.1"/>
</dbReference>
<evidence type="ECO:0000256" key="7">
    <source>
        <dbReference type="RuleBase" id="RU363032"/>
    </source>
</evidence>
<evidence type="ECO:0000313" key="10">
    <source>
        <dbReference type="Proteomes" id="UP000563151"/>
    </source>
</evidence>
<dbReference type="PROSITE" id="PS50928">
    <property type="entry name" value="ABC_TM1"/>
    <property type="match status" value="1"/>
</dbReference>
<accession>A0A923EEM5</accession>
<organism evidence="9 10">
    <name type="scientific">Clostridium tetanomorphum</name>
    <dbReference type="NCBI Taxonomy" id="1553"/>
    <lineage>
        <taxon>Bacteria</taxon>
        <taxon>Bacillati</taxon>
        <taxon>Bacillota</taxon>
        <taxon>Clostridia</taxon>
        <taxon>Eubacteriales</taxon>
        <taxon>Clostridiaceae</taxon>
        <taxon>Clostridium</taxon>
    </lineage>
</organism>
<gene>
    <name evidence="9" type="ORF">HGG79_20640</name>
</gene>
<dbReference type="InterPro" id="IPR035906">
    <property type="entry name" value="MetI-like_sf"/>
</dbReference>
<comment type="similarity">
    <text evidence="7">Belongs to the binding-protein-dependent transport system permease family.</text>
</comment>
<evidence type="ECO:0000256" key="1">
    <source>
        <dbReference type="ARBA" id="ARBA00004651"/>
    </source>
</evidence>
<evidence type="ECO:0000256" key="3">
    <source>
        <dbReference type="ARBA" id="ARBA00022475"/>
    </source>
</evidence>
<proteinExistence type="inferred from homology"/>
<dbReference type="GO" id="GO:0055085">
    <property type="term" value="P:transmembrane transport"/>
    <property type="evidence" value="ECO:0007669"/>
    <property type="project" value="InterPro"/>
</dbReference>
<dbReference type="Gene3D" id="1.10.3720.10">
    <property type="entry name" value="MetI-like"/>
    <property type="match status" value="1"/>
</dbReference>
<reference evidence="9 10" key="1">
    <citation type="submission" date="2020-04" db="EMBL/GenBank/DDBJ databases">
        <title>Genomic insights into acetone-butanol-ethanol (ABE) fermentation by sequencing solventogenic clostridia strains.</title>
        <authorList>
            <person name="Brown S."/>
        </authorList>
    </citation>
    <scope>NUCLEOTIDE SEQUENCE [LARGE SCALE GENOMIC DNA]</scope>
    <source>
        <strain evidence="9 10">DJ011</strain>
    </source>
</reference>
<feature type="transmembrane region" description="Helical" evidence="7">
    <location>
        <begin position="266"/>
        <end position="286"/>
    </location>
</feature>
<evidence type="ECO:0000259" key="8">
    <source>
        <dbReference type="PROSITE" id="PS50928"/>
    </source>
</evidence>
<evidence type="ECO:0000256" key="5">
    <source>
        <dbReference type="ARBA" id="ARBA00022989"/>
    </source>
</evidence>
<keyword evidence="5 7" id="KW-1133">Transmembrane helix</keyword>
<comment type="caution">
    <text evidence="9">The sequence shown here is derived from an EMBL/GenBank/DDBJ whole genome shotgun (WGS) entry which is preliminary data.</text>
</comment>
<keyword evidence="3" id="KW-1003">Cell membrane</keyword>
<keyword evidence="4 7" id="KW-0812">Transmembrane</keyword>
<evidence type="ECO:0000256" key="2">
    <source>
        <dbReference type="ARBA" id="ARBA00022448"/>
    </source>
</evidence>
<dbReference type="SUPFAM" id="SSF161098">
    <property type="entry name" value="MetI-like"/>
    <property type="match status" value="1"/>
</dbReference>
<feature type="domain" description="ABC transmembrane type-1" evidence="8">
    <location>
        <begin position="100"/>
        <end position="286"/>
    </location>
</feature>
<protein>
    <submittedName>
        <fullName evidence="9">Carbohydrate ABC transporter permease</fullName>
    </submittedName>
</protein>
<keyword evidence="10" id="KW-1185">Reference proteome</keyword>
<evidence type="ECO:0000256" key="6">
    <source>
        <dbReference type="ARBA" id="ARBA00023136"/>
    </source>
</evidence>
<feature type="transmembrane region" description="Helical" evidence="7">
    <location>
        <begin position="137"/>
        <end position="158"/>
    </location>
</feature>
<name>A0A923EEM5_CLOTT</name>
<feature type="transmembrane region" description="Helical" evidence="7">
    <location>
        <begin position="210"/>
        <end position="232"/>
    </location>
</feature>
<dbReference type="CDD" id="cd06261">
    <property type="entry name" value="TM_PBP2"/>
    <property type="match status" value="1"/>
</dbReference>
<evidence type="ECO:0000313" key="9">
    <source>
        <dbReference type="EMBL" id="MBC2400139.1"/>
    </source>
</evidence>
<keyword evidence="2 7" id="KW-0813">Transport</keyword>
<dbReference type="InterPro" id="IPR000515">
    <property type="entry name" value="MetI-like"/>
</dbReference>
<dbReference type="Pfam" id="PF00528">
    <property type="entry name" value="BPD_transp_1"/>
    <property type="match status" value="1"/>
</dbReference>
<feature type="transmembrane region" description="Helical" evidence="7">
    <location>
        <begin position="14"/>
        <end position="33"/>
    </location>
</feature>